<evidence type="ECO:0000256" key="1">
    <source>
        <dbReference type="SAM" id="SignalP"/>
    </source>
</evidence>
<dbReference type="Gene3D" id="3.10.180.10">
    <property type="entry name" value="2,3-Dihydroxybiphenyl 1,2-Dioxygenase, domain 1"/>
    <property type="match status" value="1"/>
</dbReference>
<proteinExistence type="predicted"/>
<dbReference type="SUPFAM" id="SSF54593">
    <property type="entry name" value="Glyoxalase/Bleomycin resistance protein/Dihydroxybiphenyl dioxygenase"/>
    <property type="match status" value="2"/>
</dbReference>
<organism evidence="2 3">
    <name type="scientific">Streptomyces gamaensis</name>
    <dbReference type="NCBI Taxonomy" id="1763542"/>
    <lineage>
        <taxon>Bacteria</taxon>
        <taxon>Bacillati</taxon>
        <taxon>Actinomycetota</taxon>
        <taxon>Actinomycetes</taxon>
        <taxon>Kitasatosporales</taxon>
        <taxon>Streptomycetaceae</taxon>
        <taxon>Streptomyces</taxon>
    </lineage>
</organism>
<dbReference type="RefSeq" id="WP_390316554.1">
    <property type="nucleotide sequence ID" value="NZ_JBHSPB010000007.1"/>
</dbReference>
<evidence type="ECO:0000313" key="3">
    <source>
        <dbReference type="Proteomes" id="UP001596083"/>
    </source>
</evidence>
<sequence length="324" mass="33389">MKAASGRRRVAAVHGPAALCALLMLTSASCTTDGGAKGAAAGMPASALGNSAQDLAFGPAYNTTHVYLDAKDEPALVNSWKKTFDSPGVNIGQYSNITPAGQTRDTGGVMPSPYGNLSLLALTPLPYPFGTDQAGFRVKDVKAAVKAATGAGAKNIVQPWTEETGQETLVQFPGGVVVQLFQKSGKYAAATYPDLKSVPTDRYYVPLDAADDFVSAYTGFTGGRVTSDNKSADGAEVGMKGGTLRKVLIDAGKFGKAEVLATDGHLPYPYGREHSGYEVMDLPGTLDKATGSGAKVVVPASAHGGKAAIVQFPGGYLAEVHQKG</sequence>
<name>A0ABW0YXH2_9ACTN</name>
<dbReference type="EMBL" id="JBHSPB010000007">
    <property type="protein sequence ID" value="MFC5721304.1"/>
    <property type="molecule type" value="Genomic_DNA"/>
</dbReference>
<feature type="chain" id="PRO_5047343314" evidence="1">
    <location>
        <begin position="33"/>
        <end position="324"/>
    </location>
</feature>
<keyword evidence="1" id="KW-0732">Signal</keyword>
<protein>
    <submittedName>
        <fullName evidence="2">Glyoxalase</fullName>
    </submittedName>
</protein>
<gene>
    <name evidence="2" type="ORF">ACFP1Z_14120</name>
</gene>
<reference evidence="3" key="1">
    <citation type="journal article" date="2019" name="Int. J. Syst. Evol. Microbiol.">
        <title>The Global Catalogue of Microorganisms (GCM) 10K type strain sequencing project: providing services to taxonomists for standard genome sequencing and annotation.</title>
        <authorList>
            <consortium name="The Broad Institute Genomics Platform"/>
            <consortium name="The Broad Institute Genome Sequencing Center for Infectious Disease"/>
            <person name="Wu L."/>
            <person name="Ma J."/>
        </authorList>
    </citation>
    <scope>NUCLEOTIDE SEQUENCE [LARGE SCALE GENOMIC DNA]</scope>
    <source>
        <strain evidence="3">CGMCC 4.7304</strain>
    </source>
</reference>
<keyword evidence="3" id="KW-1185">Reference proteome</keyword>
<accession>A0ABW0YXH2</accession>
<comment type="caution">
    <text evidence="2">The sequence shown here is derived from an EMBL/GenBank/DDBJ whole genome shotgun (WGS) entry which is preliminary data.</text>
</comment>
<dbReference type="InterPro" id="IPR029068">
    <property type="entry name" value="Glyas_Bleomycin-R_OHBP_Dase"/>
</dbReference>
<evidence type="ECO:0000313" key="2">
    <source>
        <dbReference type="EMBL" id="MFC5721304.1"/>
    </source>
</evidence>
<dbReference type="Proteomes" id="UP001596083">
    <property type="component" value="Unassembled WGS sequence"/>
</dbReference>
<dbReference type="PROSITE" id="PS51257">
    <property type="entry name" value="PROKAR_LIPOPROTEIN"/>
    <property type="match status" value="1"/>
</dbReference>
<feature type="signal peptide" evidence="1">
    <location>
        <begin position="1"/>
        <end position="32"/>
    </location>
</feature>